<accession>A0A0C3QI31</accession>
<sequence length="55" mass="6348">MCECAASKEESGKRSVAITEISYVARGLFERLQWVQNSHVCKDLRSFPQTMIWVK</sequence>
<reference evidence="1 2" key="1">
    <citation type="submission" date="2014-04" db="EMBL/GenBank/DDBJ databases">
        <authorList>
            <consortium name="DOE Joint Genome Institute"/>
            <person name="Kuo A."/>
            <person name="Girlanda M."/>
            <person name="Perotto S."/>
            <person name="Kohler A."/>
            <person name="Nagy L.G."/>
            <person name="Floudas D."/>
            <person name="Copeland A."/>
            <person name="Barry K.W."/>
            <person name="Cichocki N."/>
            <person name="Veneault-Fourrey C."/>
            <person name="LaButti K."/>
            <person name="Lindquist E.A."/>
            <person name="Lipzen A."/>
            <person name="Lundell T."/>
            <person name="Morin E."/>
            <person name="Murat C."/>
            <person name="Sun H."/>
            <person name="Tunlid A."/>
            <person name="Henrissat B."/>
            <person name="Grigoriev I.V."/>
            <person name="Hibbett D.S."/>
            <person name="Martin F."/>
            <person name="Nordberg H.P."/>
            <person name="Cantor M.N."/>
            <person name="Hua S.X."/>
        </authorList>
    </citation>
    <scope>NUCLEOTIDE SEQUENCE [LARGE SCALE GENOMIC DNA]</scope>
    <source>
        <strain evidence="1 2">MUT 4182</strain>
    </source>
</reference>
<keyword evidence="2" id="KW-1185">Reference proteome</keyword>
<evidence type="ECO:0000313" key="1">
    <source>
        <dbReference type="EMBL" id="KIO25549.1"/>
    </source>
</evidence>
<dbReference type="AlphaFoldDB" id="A0A0C3QI31"/>
<organism evidence="1 2">
    <name type="scientific">Tulasnella calospora MUT 4182</name>
    <dbReference type="NCBI Taxonomy" id="1051891"/>
    <lineage>
        <taxon>Eukaryota</taxon>
        <taxon>Fungi</taxon>
        <taxon>Dikarya</taxon>
        <taxon>Basidiomycota</taxon>
        <taxon>Agaricomycotina</taxon>
        <taxon>Agaricomycetes</taxon>
        <taxon>Cantharellales</taxon>
        <taxon>Tulasnellaceae</taxon>
        <taxon>Tulasnella</taxon>
    </lineage>
</organism>
<name>A0A0C3QI31_9AGAM</name>
<reference evidence="2" key="2">
    <citation type="submission" date="2015-01" db="EMBL/GenBank/DDBJ databases">
        <title>Evolutionary Origins and Diversification of the Mycorrhizal Mutualists.</title>
        <authorList>
            <consortium name="DOE Joint Genome Institute"/>
            <consortium name="Mycorrhizal Genomics Consortium"/>
            <person name="Kohler A."/>
            <person name="Kuo A."/>
            <person name="Nagy L.G."/>
            <person name="Floudas D."/>
            <person name="Copeland A."/>
            <person name="Barry K.W."/>
            <person name="Cichocki N."/>
            <person name="Veneault-Fourrey C."/>
            <person name="LaButti K."/>
            <person name="Lindquist E.A."/>
            <person name="Lipzen A."/>
            <person name="Lundell T."/>
            <person name="Morin E."/>
            <person name="Murat C."/>
            <person name="Riley R."/>
            <person name="Ohm R."/>
            <person name="Sun H."/>
            <person name="Tunlid A."/>
            <person name="Henrissat B."/>
            <person name="Grigoriev I.V."/>
            <person name="Hibbett D.S."/>
            <person name="Martin F."/>
        </authorList>
    </citation>
    <scope>NUCLEOTIDE SEQUENCE [LARGE SCALE GENOMIC DNA]</scope>
    <source>
        <strain evidence="2">MUT 4182</strain>
    </source>
</reference>
<dbReference type="HOGENOM" id="CLU_3034119_0_0_1"/>
<evidence type="ECO:0000313" key="2">
    <source>
        <dbReference type="Proteomes" id="UP000054248"/>
    </source>
</evidence>
<dbReference type="Proteomes" id="UP000054248">
    <property type="component" value="Unassembled WGS sequence"/>
</dbReference>
<proteinExistence type="predicted"/>
<gene>
    <name evidence="1" type="ORF">M407DRAFT_244058</name>
</gene>
<dbReference type="EMBL" id="KN823040">
    <property type="protein sequence ID" value="KIO25549.1"/>
    <property type="molecule type" value="Genomic_DNA"/>
</dbReference>
<protein>
    <submittedName>
        <fullName evidence="1">Uncharacterized protein</fullName>
    </submittedName>
</protein>